<gene>
    <name evidence="1" type="ORF">JFY71_05190</name>
</gene>
<accession>A0AC61MTJ0</accession>
<dbReference type="EMBL" id="CP066744">
    <property type="protein sequence ID" value="QQK08932.1"/>
    <property type="molecule type" value="Genomic_DNA"/>
</dbReference>
<protein>
    <submittedName>
        <fullName evidence="1">HAD family hydrolase</fullName>
    </submittedName>
</protein>
<name>A0AC61MTJ0_9FIRM</name>
<evidence type="ECO:0000313" key="2">
    <source>
        <dbReference type="Proteomes" id="UP000595814"/>
    </source>
</evidence>
<reference evidence="1 2" key="1">
    <citation type="journal article" date="2022" name="Int. J. Syst. Evol. Microbiol.">
        <title>Miniphocaeibacter halophilus sp. nov., an ammonium-tolerant acetate-producing bacterium isolated from a biogas system.</title>
        <authorList>
            <person name="Schnurer A."/>
            <person name="Singh A."/>
            <person name="Bi S."/>
            <person name="Qiao W."/>
            <person name="Westerholm M."/>
        </authorList>
    </citation>
    <scope>NUCLEOTIDE SEQUENCE [LARGE SCALE GENOMIC DNA]</scope>
    <source>
        <strain evidence="1 2">AMB_01</strain>
    </source>
</reference>
<keyword evidence="1" id="KW-0378">Hydrolase</keyword>
<dbReference type="Proteomes" id="UP000595814">
    <property type="component" value="Chromosome"/>
</dbReference>
<proteinExistence type="predicted"/>
<keyword evidence="2" id="KW-1185">Reference proteome</keyword>
<organism evidence="1 2">
    <name type="scientific">Miniphocaeibacter halophilus</name>
    <dbReference type="NCBI Taxonomy" id="2931922"/>
    <lineage>
        <taxon>Bacteria</taxon>
        <taxon>Bacillati</taxon>
        <taxon>Bacillota</taxon>
        <taxon>Tissierellia</taxon>
        <taxon>Tissierellales</taxon>
        <taxon>Peptoniphilaceae</taxon>
        <taxon>Miniphocaeibacter</taxon>
    </lineage>
</organism>
<sequence length="259" mass="29416">MDNIKIIFFDIDGTLIDMNKKKITDRMLETLKQLKKQNIIICIATGRSPIALPHFEKVEFDAFLTFNGSYCFSEEDTIYKNPIPTSDVYRIIENSNELNRPVAVATSNKIIANGKDKDLVEYFSFANQEVIVADEFDKIINHDEVFQLMLSSRKEDYSQIMKNTRYSKIAAWWDRAIDIIPSSSGKGKGIEKILKYYGLNKSEALAFGDGNNDIEMLKAVGWGVAMDNASNELKSIADEVIGHVADEGIYNFCLERRLI</sequence>
<evidence type="ECO:0000313" key="1">
    <source>
        <dbReference type="EMBL" id="QQK08932.1"/>
    </source>
</evidence>